<dbReference type="EMBL" id="AYSA01000281">
    <property type="protein sequence ID" value="ESZ93898.1"/>
    <property type="molecule type" value="Genomic_DNA"/>
</dbReference>
<organism evidence="1 2">
    <name type="scientific">Sclerotinia borealis (strain F-4128)</name>
    <dbReference type="NCBI Taxonomy" id="1432307"/>
    <lineage>
        <taxon>Eukaryota</taxon>
        <taxon>Fungi</taxon>
        <taxon>Dikarya</taxon>
        <taxon>Ascomycota</taxon>
        <taxon>Pezizomycotina</taxon>
        <taxon>Leotiomycetes</taxon>
        <taxon>Helotiales</taxon>
        <taxon>Sclerotiniaceae</taxon>
        <taxon>Sclerotinia</taxon>
    </lineage>
</organism>
<dbReference type="HOGENOM" id="CLU_141137_1_0_1"/>
<dbReference type="OrthoDB" id="5201563at2759"/>
<protein>
    <submittedName>
        <fullName evidence="1">Uncharacterized protein</fullName>
    </submittedName>
</protein>
<evidence type="ECO:0000313" key="1">
    <source>
        <dbReference type="EMBL" id="ESZ93898.1"/>
    </source>
</evidence>
<proteinExistence type="predicted"/>
<accession>W9CDH9</accession>
<comment type="caution">
    <text evidence="1">The sequence shown here is derived from an EMBL/GenBank/DDBJ whole genome shotgun (WGS) entry which is preliminary data.</text>
</comment>
<sequence>MSTTTTDSSITISALQTLAEYDIHHTGEEVVTSGITSPNTSNVPTIVENPPSWPQNQHRVPNHRPINRHLNFSERPNGSNGAERVFITVMFTGVALNAVSRLLRGL</sequence>
<reference evidence="1 2" key="1">
    <citation type="journal article" date="2014" name="Genome Announc.">
        <title>Draft genome sequence of Sclerotinia borealis, a psychrophilic plant pathogenic fungus.</title>
        <authorList>
            <person name="Mardanov A.V."/>
            <person name="Beletsky A.V."/>
            <person name="Kadnikov V.V."/>
            <person name="Ignatov A.N."/>
            <person name="Ravin N.V."/>
        </authorList>
    </citation>
    <scope>NUCLEOTIDE SEQUENCE [LARGE SCALE GENOMIC DNA]</scope>
    <source>
        <strain evidence="2">F-4157</strain>
    </source>
</reference>
<evidence type="ECO:0000313" key="2">
    <source>
        <dbReference type="Proteomes" id="UP000019487"/>
    </source>
</evidence>
<name>W9CDH9_SCLBF</name>
<dbReference type="Proteomes" id="UP000019487">
    <property type="component" value="Unassembled WGS sequence"/>
</dbReference>
<dbReference type="AlphaFoldDB" id="W9CDH9"/>
<gene>
    <name evidence="1" type="ORF">SBOR_5719</name>
</gene>
<keyword evidence="2" id="KW-1185">Reference proteome</keyword>